<dbReference type="CDD" id="cd00207">
    <property type="entry name" value="fer2"/>
    <property type="match status" value="1"/>
</dbReference>
<dbReference type="KEGG" id="bsto:C0V70_10535"/>
<dbReference type="RefSeq" id="WP_102243824.1">
    <property type="nucleotide sequence ID" value="NZ_CP025704.1"/>
</dbReference>
<accession>A0A2K9NSN8</accession>
<dbReference type="EMBL" id="CP025704">
    <property type="protein sequence ID" value="AUN98533.1"/>
    <property type="molecule type" value="Genomic_DNA"/>
</dbReference>
<evidence type="ECO:0000313" key="2">
    <source>
        <dbReference type="Proteomes" id="UP000235584"/>
    </source>
</evidence>
<proteinExistence type="predicted"/>
<name>A0A2K9NSN8_BACTC</name>
<dbReference type="GO" id="GO:0051536">
    <property type="term" value="F:iron-sulfur cluster binding"/>
    <property type="evidence" value="ECO:0007669"/>
    <property type="project" value="InterPro"/>
</dbReference>
<dbReference type="InterPro" id="IPR001041">
    <property type="entry name" value="2Fe-2S_ferredoxin-type"/>
</dbReference>
<dbReference type="SUPFAM" id="SSF54292">
    <property type="entry name" value="2Fe-2S ferredoxin-like"/>
    <property type="match status" value="1"/>
</dbReference>
<sequence length="86" mass="9576">MKKLTVTGLASKRLVLSLDISYSVFDMTLMDLLLKNGIPVASSCGGDGICKKCVVTINEENILSCQKRVRELFRETDLVELTFSYL</sequence>
<evidence type="ECO:0000313" key="1">
    <source>
        <dbReference type="EMBL" id="AUN98533.1"/>
    </source>
</evidence>
<dbReference type="Proteomes" id="UP000235584">
    <property type="component" value="Chromosome"/>
</dbReference>
<dbReference type="InterPro" id="IPR012675">
    <property type="entry name" value="Beta-grasp_dom_sf"/>
</dbReference>
<gene>
    <name evidence="1" type="ORF">C0V70_10535</name>
</gene>
<dbReference type="AlphaFoldDB" id="A0A2K9NSN8"/>
<keyword evidence="2" id="KW-1185">Reference proteome</keyword>
<reference evidence="1 2" key="1">
    <citation type="submission" date="2018-01" db="EMBL/GenBank/DDBJ databases">
        <title>Complete genome sequence of Bacteriovorax stolpii DSM12778.</title>
        <authorList>
            <person name="Tang B."/>
            <person name="Chang J."/>
        </authorList>
    </citation>
    <scope>NUCLEOTIDE SEQUENCE [LARGE SCALE GENOMIC DNA]</scope>
    <source>
        <strain evidence="1 2">DSM 12778</strain>
    </source>
</reference>
<dbReference type="PROSITE" id="PS51085">
    <property type="entry name" value="2FE2S_FER_2"/>
    <property type="match status" value="1"/>
</dbReference>
<dbReference type="Gene3D" id="3.10.20.30">
    <property type="match status" value="1"/>
</dbReference>
<dbReference type="OrthoDB" id="5298202at2"/>
<dbReference type="Pfam" id="PF00111">
    <property type="entry name" value="Fer2"/>
    <property type="match status" value="1"/>
</dbReference>
<protein>
    <submittedName>
        <fullName evidence="1">Uncharacterized protein</fullName>
    </submittedName>
</protein>
<organism evidence="1 2">
    <name type="scientific">Bacteriovorax stolpii</name>
    <name type="common">Bdellovibrio stolpii</name>
    <dbReference type="NCBI Taxonomy" id="960"/>
    <lineage>
        <taxon>Bacteria</taxon>
        <taxon>Pseudomonadati</taxon>
        <taxon>Bdellovibrionota</taxon>
        <taxon>Bacteriovoracia</taxon>
        <taxon>Bacteriovoracales</taxon>
        <taxon>Bacteriovoracaceae</taxon>
        <taxon>Bacteriovorax</taxon>
    </lineage>
</organism>
<dbReference type="InterPro" id="IPR036010">
    <property type="entry name" value="2Fe-2S_ferredoxin-like_sf"/>
</dbReference>